<dbReference type="EC" id="5.1.-.-" evidence="2"/>
<organism evidence="2 3">
    <name type="scientific">Candidatus Nitrosocosmicus franklandianus</name>
    <dbReference type="NCBI Taxonomy" id="1798806"/>
    <lineage>
        <taxon>Archaea</taxon>
        <taxon>Nitrososphaerota</taxon>
        <taxon>Nitrososphaeria</taxon>
        <taxon>Nitrososphaerales</taxon>
        <taxon>Nitrososphaeraceae</taxon>
        <taxon>Candidatus Nitrosocosmicus</taxon>
    </lineage>
</organism>
<dbReference type="Pfam" id="PF02350">
    <property type="entry name" value="Epimerase_2"/>
    <property type="match status" value="1"/>
</dbReference>
<evidence type="ECO:0000313" key="3">
    <source>
        <dbReference type="Proteomes" id="UP000294299"/>
    </source>
</evidence>
<protein>
    <submittedName>
        <fullName evidence="2">UDP-N-acetylglucosamine 2-epimerase homolog</fullName>
        <ecNumber evidence="2">5.1.-.-</ecNumber>
    </submittedName>
</protein>
<dbReference type="Gene3D" id="3.40.50.2000">
    <property type="entry name" value="Glycogen Phosphorylase B"/>
    <property type="match status" value="2"/>
</dbReference>
<dbReference type="PANTHER" id="PTHR43174">
    <property type="entry name" value="UDP-N-ACETYLGLUCOSAMINE 2-EPIMERASE"/>
    <property type="match status" value="1"/>
</dbReference>
<sequence length="363" mass="41193">MGRHSKIVSIVGARPNFVKLKPIHDILKDELSHEIIHTGQHYDYRLSDIFFKEFDLPEPDYNLDIGSGSPGYQVGEMIQKIERILIKNDYDLALVYGDTNSTFAGAFAAVNSKIKVAHVEAGLRSFDRRMPEEINRILTDNLSDFLFAPTNTATRNLHNERILGKIYETGDLSVELISIAKELATKSHITRDLNLDHKKYIVFTMHRAENTVFDESFLSIIKAFKSLSDIRIVFPLHPRTKKTLEQKNLYHQLENCKNVLIIPPTGYIDFISLVQNASKIITDSGGLQKEAYLLSVPCITIRRNTEWVETVETGWNVLTDTNAEKIIDHVKGWNPSKKNHSKILGNGDTAKVIKNIILNEILA</sequence>
<dbReference type="CDD" id="cd03786">
    <property type="entry name" value="GTB_UDP-GlcNAc_2-Epimerase"/>
    <property type="match status" value="1"/>
</dbReference>
<dbReference type="Proteomes" id="UP000294299">
    <property type="component" value="Chromosome NFRAN"/>
</dbReference>
<accession>A0A484I4C8</accession>
<dbReference type="KEGG" id="nfn:NFRAN_0194"/>
<dbReference type="PANTHER" id="PTHR43174:SF1">
    <property type="entry name" value="UDP-N-ACETYLGLUCOSAMINE 2-EPIMERASE"/>
    <property type="match status" value="1"/>
</dbReference>
<dbReference type="EMBL" id="LR216287">
    <property type="protein sequence ID" value="VFJ12515.1"/>
    <property type="molecule type" value="Genomic_DNA"/>
</dbReference>
<proteinExistence type="predicted"/>
<feature type="domain" description="UDP-N-acetylglucosamine 2-epimerase" evidence="1">
    <location>
        <begin position="30"/>
        <end position="357"/>
    </location>
</feature>
<dbReference type="SUPFAM" id="SSF53756">
    <property type="entry name" value="UDP-Glycosyltransferase/glycogen phosphorylase"/>
    <property type="match status" value="1"/>
</dbReference>
<dbReference type="OrthoDB" id="7018at2157"/>
<dbReference type="GO" id="GO:0016853">
    <property type="term" value="F:isomerase activity"/>
    <property type="evidence" value="ECO:0007669"/>
    <property type="project" value="UniProtKB-KW"/>
</dbReference>
<dbReference type="InterPro" id="IPR003331">
    <property type="entry name" value="UDP_GlcNAc_Epimerase_2_dom"/>
</dbReference>
<evidence type="ECO:0000313" key="2">
    <source>
        <dbReference type="EMBL" id="VFJ12515.1"/>
    </source>
</evidence>
<dbReference type="InterPro" id="IPR029767">
    <property type="entry name" value="WecB-like"/>
</dbReference>
<reference evidence="2 3" key="1">
    <citation type="submission" date="2019-02" db="EMBL/GenBank/DDBJ databases">
        <authorList>
            <person name="Lehtovirta-Morley E L."/>
        </authorList>
    </citation>
    <scope>NUCLEOTIDE SEQUENCE [LARGE SCALE GENOMIC DNA]</scope>
    <source>
        <strain evidence="2">NFRAN1</strain>
    </source>
</reference>
<keyword evidence="2" id="KW-0413">Isomerase</keyword>
<evidence type="ECO:0000259" key="1">
    <source>
        <dbReference type="Pfam" id="PF02350"/>
    </source>
</evidence>
<gene>
    <name evidence="2" type="ORF">NFRAN_0194</name>
</gene>
<name>A0A484I4C8_9ARCH</name>
<dbReference type="AlphaFoldDB" id="A0A484I4C8"/>
<dbReference type="NCBIfam" id="TIGR00236">
    <property type="entry name" value="wecB"/>
    <property type="match status" value="1"/>
</dbReference>
<dbReference type="GeneID" id="39419772"/>
<keyword evidence="3" id="KW-1185">Reference proteome</keyword>
<dbReference type="RefSeq" id="WP_134482635.1">
    <property type="nucleotide sequence ID" value="NZ_LR216287.1"/>
</dbReference>